<dbReference type="EMBL" id="GBRH01181497">
    <property type="protein sequence ID" value="JAE16399.1"/>
    <property type="molecule type" value="Transcribed_RNA"/>
</dbReference>
<reference evidence="1" key="2">
    <citation type="journal article" date="2015" name="Data Brief">
        <title>Shoot transcriptome of the giant reed, Arundo donax.</title>
        <authorList>
            <person name="Barrero R.A."/>
            <person name="Guerrero F.D."/>
            <person name="Moolhuijzen P."/>
            <person name="Goolsby J.A."/>
            <person name="Tidwell J."/>
            <person name="Bellgard S.E."/>
            <person name="Bellgard M.I."/>
        </authorList>
    </citation>
    <scope>NUCLEOTIDE SEQUENCE</scope>
    <source>
        <tissue evidence="1">Shoot tissue taken approximately 20 cm above the soil surface</tissue>
    </source>
</reference>
<protein>
    <submittedName>
        <fullName evidence="1">Uncharacterized protein</fullName>
    </submittedName>
</protein>
<accession>A0A0A9FYV3</accession>
<proteinExistence type="predicted"/>
<dbReference type="AlphaFoldDB" id="A0A0A9FYV3"/>
<organism evidence="1">
    <name type="scientific">Arundo donax</name>
    <name type="common">Giant reed</name>
    <name type="synonym">Donax arundinaceus</name>
    <dbReference type="NCBI Taxonomy" id="35708"/>
    <lineage>
        <taxon>Eukaryota</taxon>
        <taxon>Viridiplantae</taxon>
        <taxon>Streptophyta</taxon>
        <taxon>Embryophyta</taxon>
        <taxon>Tracheophyta</taxon>
        <taxon>Spermatophyta</taxon>
        <taxon>Magnoliopsida</taxon>
        <taxon>Liliopsida</taxon>
        <taxon>Poales</taxon>
        <taxon>Poaceae</taxon>
        <taxon>PACMAD clade</taxon>
        <taxon>Arundinoideae</taxon>
        <taxon>Arundineae</taxon>
        <taxon>Arundo</taxon>
    </lineage>
</organism>
<sequence>MSGTHRRWNHTATRFYVASPGDHTCHRCHHHRSEGFFANSSEACSSAASCVCVCPCGAPCGLRATTRKGSSSCSACTSASFLSVTCLQSSRSGVLGLSREM</sequence>
<reference evidence="1" key="1">
    <citation type="submission" date="2014-09" db="EMBL/GenBank/DDBJ databases">
        <authorList>
            <person name="Magalhaes I.L.F."/>
            <person name="Oliveira U."/>
            <person name="Santos F.R."/>
            <person name="Vidigal T.H.D.A."/>
            <person name="Brescovit A.D."/>
            <person name="Santos A.J."/>
        </authorList>
    </citation>
    <scope>NUCLEOTIDE SEQUENCE</scope>
    <source>
        <tissue evidence="1">Shoot tissue taken approximately 20 cm above the soil surface</tissue>
    </source>
</reference>
<evidence type="ECO:0000313" key="1">
    <source>
        <dbReference type="EMBL" id="JAE16399.1"/>
    </source>
</evidence>
<name>A0A0A9FYV3_ARUDO</name>